<dbReference type="Proteomes" id="UP000559256">
    <property type="component" value="Unassembled WGS sequence"/>
</dbReference>
<evidence type="ECO:0000259" key="2">
    <source>
        <dbReference type="PROSITE" id="PS50089"/>
    </source>
</evidence>
<dbReference type="EMBL" id="JAACJM010000083">
    <property type="protein sequence ID" value="KAF5349000.1"/>
    <property type="molecule type" value="Genomic_DNA"/>
</dbReference>
<proteinExistence type="predicted"/>
<dbReference type="InterPro" id="IPR001841">
    <property type="entry name" value="Znf_RING"/>
</dbReference>
<keyword evidence="1" id="KW-0862">Zinc</keyword>
<organism evidence="3 4">
    <name type="scientific">Tetrapyrgos nigripes</name>
    <dbReference type="NCBI Taxonomy" id="182062"/>
    <lineage>
        <taxon>Eukaryota</taxon>
        <taxon>Fungi</taxon>
        <taxon>Dikarya</taxon>
        <taxon>Basidiomycota</taxon>
        <taxon>Agaricomycotina</taxon>
        <taxon>Agaricomycetes</taxon>
        <taxon>Agaricomycetidae</taxon>
        <taxon>Agaricales</taxon>
        <taxon>Marasmiineae</taxon>
        <taxon>Marasmiaceae</taxon>
        <taxon>Tetrapyrgos</taxon>
    </lineage>
</organism>
<dbReference type="OrthoDB" id="2623028at2759"/>
<keyword evidence="4" id="KW-1185">Reference proteome</keyword>
<evidence type="ECO:0000313" key="4">
    <source>
        <dbReference type="Proteomes" id="UP000559256"/>
    </source>
</evidence>
<comment type="caution">
    <text evidence="3">The sequence shown here is derived from an EMBL/GenBank/DDBJ whole genome shotgun (WGS) entry which is preliminary data.</text>
</comment>
<dbReference type="PROSITE" id="PS50089">
    <property type="entry name" value="ZF_RING_2"/>
    <property type="match status" value="1"/>
</dbReference>
<reference evidence="3 4" key="1">
    <citation type="journal article" date="2020" name="ISME J.">
        <title>Uncovering the hidden diversity of litter-decomposition mechanisms in mushroom-forming fungi.</title>
        <authorList>
            <person name="Floudas D."/>
            <person name="Bentzer J."/>
            <person name="Ahren D."/>
            <person name="Johansson T."/>
            <person name="Persson P."/>
            <person name="Tunlid A."/>
        </authorList>
    </citation>
    <scope>NUCLEOTIDE SEQUENCE [LARGE SCALE GENOMIC DNA]</scope>
    <source>
        <strain evidence="3 4">CBS 291.85</strain>
    </source>
</reference>
<dbReference type="SUPFAM" id="SSF57850">
    <property type="entry name" value="RING/U-box"/>
    <property type="match status" value="1"/>
</dbReference>
<accession>A0A8H5FTE0</accession>
<keyword evidence="1" id="KW-0863">Zinc-finger</keyword>
<protein>
    <recommendedName>
        <fullName evidence="2">RING-type domain-containing protein</fullName>
    </recommendedName>
</protein>
<dbReference type="InterPro" id="IPR013083">
    <property type="entry name" value="Znf_RING/FYVE/PHD"/>
</dbReference>
<name>A0A8H5FTE0_9AGAR</name>
<dbReference type="SMART" id="SM00184">
    <property type="entry name" value="RING"/>
    <property type="match status" value="1"/>
</dbReference>
<keyword evidence="1" id="KW-0479">Metal-binding</keyword>
<gene>
    <name evidence="3" type="ORF">D9758_012731</name>
</gene>
<dbReference type="AlphaFoldDB" id="A0A8H5FTE0"/>
<dbReference type="GO" id="GO:0008270">
    <property type="term" value="F:zinc ion binding"/>
    <property type="evidence" value="ECO:0007669"/>
    <property type="project" value="UniProtKB-KW"/>
</dbReference>
<evidence type="ECO:0000313" key="3">
    <source>
        <dbReference type="EMBL" id="KAF5349000.1"/>
    </source>
</evidence>
<evidence type="ECO:0000256" key="1">
    <source>
        <dbReference type="PROSITE-ProRule" id="PRU00175"/>
    </source>
</evidence>
<sequence>MQPVIPKLLGQIQDLRQGLPHNERVVAMRQKTLHNYQRMDIQLQGLEEELRGLPERQIDPALEKLKDFRTWNLDYRMNRLAGRIGRTPSWFKRPLKRWYRERMEILEFAMNGILGMVKELEGEKNQIPQPLVVRYLPPPPASDISFNSSPPPDWLAMFVPSEVPSICIEDYNACCNICCEDFEPPRLNEEDQEDDEDLHLYILFQLPCQHVLHEKCLKDLDGNICPTDLLVQVLLFSNDPSHSRPCLPHAGPRSSSFNDNDDDDHTIAPIKRLACTTR</sequence>
<feature type="domain" description="RING-type" evidence="2">
    <location>
        <begin position="175"/>
        <end position="228"/>
    </location>
</feature>
<dbReference type="Gene3D" id="3.30.40.10">
    <property type="entry name" value="Zinc/RING finger domain, C3HC4 (zinc finger)"/>
    <property type="match status" value="1"/>
</dbReference>